<evidence type="ECO:0000313" key="3">
    <source>
        <dbReference type="Proteomes" id="UP000492820"/>
    </source>
</evidence>
<dbReference type="EMBL" id="LK028594">
    <property type="protein sequence ID" value="CDS23823.1"/>
    <property type="molecule type" value="Genomic_DNA"/>
</dbReference>
<feature type="region of interest" description="Disordered" evidence="1">
    <location>
        <begin position="1"/>
        <end position="28"/>
    </location>
</feature>
<dbReference type="AlphaFoldDB" id="A0A068X1R4"/>
<evidence type="ECO:0000256" key="1">
    <source>
        <dbReference type="SAM" id="MobiDB-lite"/>
    </source>
</evidence>
<dbReference type="Proteomes" id="UP000492820">
    <property type="component" value="Unassembled WGS sequence"/>
</dbReference>
<reference evidence="2" key="2">
    <citation type="submission" date="2014-06" db="EMBL/GenBank/DDBJ databases">
        <authorList>
            <person name="Aslett M."/>
        </authorList>
    </citation>
    <scope>NUCLEOTIDE SEQUENCE</scope>
</reference>
<gene>
    <name evidence="2" type="ORF">EgrG_002046800</name>
</gene>
<organism evidence="2">
    <name type="scientific">Echinococcus granulosus</name>
    <name type="common">Hydatid tapeworm</name>
    <dbReference type="NCBI Taxonomy" id="6210"/>
    <lineage>
        <taxon>Eukaryota</taxon>
        <taxon>Metazoa</taxon>
        <taxon>Spiralia</taxon>
        <taxon>Lophotrochozoa</taxon>
        <taxon>Platyhelminthes</taxon>
        <taxon>Cestoda</taxon>
        <taxon>Eucestoda</taxon>
        <taxon>Cyclophyllidea</taxon>
        <taxon>Taeniidae</taxon>
        <taxon>Echinococcus</taxon>
        <taxon>Echinococcus granulosus group</taxon>
    </lineage>
</organism>
<name>A0A068X1R4_ECHGR</name>
<accession>A0A068X1R4</accession>
<reference evidence="2 3" key="1">
    <citation type="journal article" date="2013" name="Nature">
        <title>The genomes of four tapeworm species reveal adaptations to parasitism.</title>
        <authorList>
            <person name="Tsai I.J."/>
            <person name="Zarowiecki M."/>
            <person name="Holroyd N."/>
            <person name="Garciarrubio A."/>
            <person name="Sanchez-Flores A."/>
            <person name="Brooks K.L."/>
            <person name="Tracey A."/>
            <person name="Bobes R.J."/>
            <person name="Fragoso G."/>
            <person name="Sciutto E."/>
            <person name="Aslett M."/>
            <person name="Beasley H."/>
            <person name="Bennett H.M."/>
            <person name="Cai J."/>
            <person name="Camicia F."/>
            <person name="Clark R."/>
            <person name="Cucher M."/>
            <person name="De Silva N."/>
            <person name="Day T.A."/>
            <person name="Deplazes P."/>
            <person name="Estrada K."/>
            <person name="Fernandez C."/>
            <person name="Holland P.W."/>
            <person name="Hou J."/>
            <person name="Hu S."/>
            <person name="Huckvale T."/>
            <person name="Hung S.S."/>
            <person name="Kamenetzky L."/>
            <person name="Keane J.A."/>
            <person name="Kiss F."/>
            <person name="Koziol U."/>
            <person name="Lambert O."/>
            <person name="Liu K."/>
            <person name="Luo X."/>
            <person name="Luo Y."/>
            <person name="Macchiaroli N."/>
            <person name="Nichol S."/>
            <person name="Paps J."/>
            <person name="Parkinson J."/>
            <person name="Pouchkina-Stantcheva N."/>
            <person name="Riddiford N."/>
            <person name="Rosenzvit M."/>
            <person name="Salinas G."/>
            <person name="Wasmuth J.D."/>
            <person name="Zamanian M."/>
            <person name="Zheng Y."/>
            <person name="Cai X."/>
            <person name="Soberon X."/>
            <person name="Olson P.D."/>
            <person name="Laclette J.P."/>
            <person name="Brehm K."/>
            <person name="Berriman M."/>
            <person name="Garciarrubio A."/>
            <person name="Bobes R.J."/>
            <person name="Fragoso G."/>
            <person name="Sanchez-Flores A."/>
            <person name="Estrada K."/>
            <person name="Cevallos M.A."/>
            <person name="Morett E."/>
            <person name="Gonzalez V."/>
            <person name="Portillo T."/>
            <person name="Ochoa-Leyva A."/>
            <person name="Jose M.V."/>
            <person name="Sciutto E."/>
            <person name="Landa A."/>
            <person name="Jimenez L."/>
            <person name="Valdes V."/>
            <person name="Carrero J.C."/>
            <person name="Larralde C."/>
            <person name="Morales-Montor J."/>
            <person name="Limon-Lason J."/>
            <person name="Soberon X."/>
            <person name="Laclette J.P."/>
        </authorList>
    </citation>
    <scope>NUCLEOTIDE SEQUENCE [LARGE SCALE GENOMIC DNA]</scope>
</reference>
<dbReference type="WBParaSite" id="EgrG_002046800">
    <property type="protein sequence ID" value="EgrG_002046800"/>
    <property type="gene ID" value="EgrG_002046800"/>
</dbReference>
<protein>
    <submittedName>
        <fullName evidence="2 4">Uncharacterized protein</fullName>
    </submittedName>
</protein>
<reference evidence="4" key="3">
    <citation type="submission" date="2020-10" db="UniProtKB">
        <authorList>
            <consortium name="WormBaseParasite"/>
        </authorList>
    </citation>
    <scope>IDENTIFICATION</scope>
</reference>
<feature type="region of interest" description="Disordered" evidence="1">
    <location>
        <begin position="51"/>
        <end position="108"/>
    </location>
</feature>
<evidence type="ECO:0000313" key="2">
    <source>
        <dbReference type="EMBL" id="CDS23823.1"/>
    </source>
</evidence>
<proteinExistence type="predicted"/>
<evidence type="ECO:0000313" key="4">
    <source>
        <dbReference type="WBParaSite" id="EgrG_002046800"/>
    </source>
</evidence>
<sequence>MVQCHQDETPPVDKSREGANARCESSDGVHFDGARNELRCMRAMHGGLGDCPTTGDRFGVHSIDSELPPDSSQDRGEANRLTGDNCVSDSVADGNANNGADGVCITLH</sequence>